<gene>
    <name evidence="2" type="ORF">AIN02nite_29810</name>
</gene>
<name>A0A6N3T6R7_9PROT</name>
<proteinExistence type="predicted"/>
<feature type="domain" description="Transposase IS701-like DDE" evidence="1">
    <location>
        <begin position="75"/>
        <end position="158"/>
    </location>
</feature>
<dbReference type="InterPro" id="IPR038721">
    <property type="entry name" value="IS701-like_DDE_dom"/>
</dbReference>
<dbReference type="InterPro" id="IPR039365">
    <property type="entry name" value="IS701-like"/>
</dbReference>
<dbReference type="Pfam" id="PF13546">
    <property type="entry name" value="DDE_5"/>
    <property type="match status" value="1"/>
</dbReference>
<evidence type="ECO:0000259" key="1">
    <source>
        <dbReference type="Pfam" id="PF13546"/>
    </source>
</evidence>
<evidence type="ECO:0000313" key="3">
    <source>
        <dbReference type="Proteomes" id="UP000321104"/>
    </source>
</evidence>
<reference evidence="2 3" key="1">
    <citation type="submission" date="2019-07" db="EMBL/GenBank/DDBJ databases">
        <title>Whole genome shotgun sequence of Acetobacter indonesiensis NBRC 16471.</title>
        <authorList>
            <person name="Hosoyama A."/>
            <person name="Uohara A."/>
            <person name="Ohji S."/>
            <person name="Ichikawa N."/>
        </authorList>
    </citation>
    <scope>NUCLEOTIDE SEQUENCE [LARGE SCALE GENOMIC DNA]</scope>
    <source>
        <strain evidence="2 3">NBRC 16471</strain>
    </source>
</reference>
<dbReference type="EMBL" id="BJXQ01000067">
    <property type="protein sequence ID" value="GEN04956.1"/>
    <property type="molecule type" value="Genomic_DNA"/>
</dbReference>
<protein>
    <recommendedName>
        <fullName evidence="1">Transposase IS701-like DDE domain-containing protein</fullName>
    </recommendedName>
</protein>
<comment type="caution">
    <text evidence="2">The sequence shown here is derived from an EMBL/GenBank/DDBJ whole genome shotgun (WGS) entry which is preliminary data.</text>
</comment>
<dbReference type="AlphaFoldDB" id="A0A6N3T6R7"/>
<accession>A0A6N3T6R7</accession>
<evidence type="ECO:0000313" key="2">
    <source>
        <dbReference type="EMBL" id="GEN04956.1"/>
    </source>
</evidence>
<organism evidence="2 3">
    <name type="scientific">Acetobacter indonesiensis</name>
    <dbReference type="NCBI Taxonomy" id="104101"/>
    <lineage>
        <taxon>Bacteria</taxon>
        <taxon>Pseudomonadati</taxon>
        <taxon>Pseudomonadota</taxon>
        <taxon>Alphaproteobacteria</taxon>
        <taxon>Acetobacterales</taxon>
        <taxon>Acetobacteraceae</taxon>
        <taxon>Acetobacter</taxon>
    </lineage>
</organism>
<dbReference type="Proteomes" id="UP000321104">
    <property type="component" value="Unassembled WGS sequence"/>
</dbReference>
<dbReference type="PANTHER" id="PTHR33627:SF1">
    <property type="entry name" value="TRANSPOSASE"/>
    <property type="match status" value="1"/>
</dbReference>
<dbReference type="PANTHER" id="PTHR33627">
    <property type="entry name" value="TRANSPOSASE"/>
    <property type="match status" value="1"/>
</dbReference>
<sequence>MIQDMMSGGASVEATLDLWASGLRSAKERIAPLFMQKRVATSACASLDVLIDNEPRKTRWMRTEAAGYPGLWRQEALLGRGHWDADALRDVVREHVVEHLGTEEGLLVINETGFLKKCQASCGVGQHYTGSVGKITNCQIGVFATSVSARGHAFVDRAQKTGDRAVST</sequence>